<keyword evidence="3" id="KW-1185">Reference proteome</keyword>
<evidence type="ECO:0000313" key="2">
    <source>
        <dbReference type="EMBL" id="KAF0701445.1"/>
    </source>
</evidence>
<dbReference type="EMBL" id="VUJU01014740">
    <property type="protein sequence ID" value="KAF0701445.1"/>
    <property type="molecule type" value="Genomic_DNA"/>
</dbReference>
<feature type="region of interest" description="Disordered" evidence="1">
    <location>
        <begin position="15"/>
        <end position="41"/>
    </location>
</feature>
<organism evidence="2 3">
    <name type="scientific">Aphis craccivora</name>
    <name type="common">Cowpea aphid</name>
    <dbReference type="NCBI Taxonomy" id="307492"/>
    <lineage>
        <taxon>Eukaryota</taxon>
        <taxon>Metazoa</taxon>
        <taxon>Ecdysozoa</taxon>
        <taxon>Arthropoda</taxon>
        <taxon>Hexapoda</taxon>
        <taxon>Insecta</taxon>
        <taxon>Pterygota</taxon>
        <taxon>Neoptera</taxon>
        <taxon>Paraneoptera</taxon>
        <taxon>Hemiptera</taxon>
        <taxon>Sternorrhyncha</taxon>
        <taxon>Aphidomorpha</taxon>
        <taxon>Aphidoidea</taxon>
        <taxon>Aphididae</taxon>
        <taxon>Aphidini</taxon>
        <taxon>Aphis</taxon>
        <taxon>Aphis</taxon>
    </lineage>
</organism>
<dbReference type="AlphaFoldDB" id="A0A6G0VLQ1"/>
<proteinExistence type="predicted"/>
<evidence type="ECO:0000313" key="3">
    <source>
        <dbReference type="Proteomes" id="UP000478052"/>
    </source>
</evidence>
<name>A0A6G0VLQ1_APHCR</name>
<accession>A0A6G0VLQ1</accession>
<protein>
    <submittedName>
        <fullName evidence="2">Uncharacterized protein</fullName>
    </submittedName>
</protein>
<gene>
    <name evidence="2" type="ORF">FWK35_00033134</name>
</gene>
<dbReference type="Proteomes" id="UP000478052">
    <property type="component" value="Unassembled WGS sequence"/>
</dbReference>
<comment type="caution">
    <text evidence="2">The sequence shown here is derived from an EMBL/GenBank/DDBJ whole genome shotgun (WGS) entry which is preliminary data.</text>
</comment>
<evidence type="ECO:0000256" key="1">
    <source>
        <dbReference type="SAM" id="MobiDB-lite"/>
    </source>
</evidence>
<reference evidence="2 3" key="1">
    <citation type="submission" date="2019-08" db="EMBL/GenBank/DDBJ databases">
        <title>Whole genome of Aphis craccivora.</title>
        <authorList>
            <person name="Voronova N.V."/>
            <person name="Shulinski R.S."/>
            <person name="Bandarenka Y.V."/>
            <person name="Zhorov D.G."/>
            <person name="Warner D."/>
        </authorList>
    </citation>
    <scope>NUCLEOTIDE SEQUENCE [LARGE SCALE GENOMIC DNA]</scope>
    <source>
        <strain evidence="2">180601</strain>
        <tissue evidence="2">Whole Body</tissue>
    </source>
</reference>
<sequence length="70" mass="7692">MTVDILKDVSAEIPETINDDSCTESQKPLQDSSEDSDSISSLENCNYDVQPSLETCSAVYFSGYLANKCF</sequence>